<dbReference type="Gene3D" id="3.40.50.1820">
    <property type="entry name" value="alpha/beta hydrolase"/>
    <property type="match status" value="1"/>
</dbReference>
<evidence type="ECO:0000256" key="1">
    <source>
        <dbReference type="ARBA" id="ARBA00022801"/>
    </source>
</evidence>
<dbReference type="NCBIfam" id="TIGR00976">
    <property type="entry name" value="CocE_NonD"/>
    <property type="match status" value="1"/>
</dbReference>
<dbReference type="SUPFAM" id="SSF49785">
    <property type="entry name" value="Galactose-binding domain-like"/>
    <property type="match status" value="1"/>
</dbReference>
<dbReference type="InterPro" id="IPR029058">
    <property type="entry name" value="AB_hydrolase_fold"/>
</dbReference>
<dbReference type="Pfam" id="PF08530">
    <property type="entry name" value="PepX_C"/>
    <property type="match status" value="1"/>
</dbReference>
<evidence type="ECO:0000259" key="2">
    <source>
        <dbReference type="SMART" id="SM00939"/>
    </source>
</evidence>
<protein>
    <submittedName>
        <fullName evidence="3">CocE/NonD family hydrolase</fullName>
    </submittedName>
</protein>
<dbReference type="Pfam" id="PF02129">
    <property type="entry name" value="Peptidase_S15"/>
    <property type="match status" value="1"/>
</dbReference>
<keyword evidence="4" id="KW-1185">Reference proteome</keyword>
<dbReference type="GO" id="GO:0016787">
    <property type="term" value="F:hydrolase activity"/>
    <property type="evidence" value="ECO:0007669"/>
    <property type="project" value="UniProtKB-KW"/>
</dbReference>
<sequence length="461" mass="49784">MTTTVRIDGLATDVCLPPAPGPHPAVVIRTPYDRRHHRAELHGWAARNFAALAQDVRGRHASEGDWHPYGAHEPEDGETTLHWIRAQRWSNGHVVAAGASYAAHCALVTPGTDAVIAAVPALGPAETARETTGPERLQARAGWWARHGARRTRTPRALEHLPVSEILDLPAWPALWHAPRRALPGARVPLLSVGGSRDPFAEDTLRLWRHWPGPARLLLGPWGHRLTAEPAPEARPGHRLNLGELYAGWARAALAGTLAGRTGAVALGGSDHWCRPRPGHPAPFAFGSPLRLLNGADFVADPHHPVRSDDLNVPDRGTPDRCLLLSPPLPRPLDILGPAEARLDAVADAPCADWAVRLVALDPAGRAEPLATGIVRRTEPGPFTVPLGHLARRLRAGTRLRLEVAGHHFPAHARNPHTGEDPVAATRLLPSHRTVRTRGSALFLPVVRGVHPIDPAQEIQT</sequence>
<evidence type="ECO:0000313" key="3">
    <source>
        <dbReference type="EMBL" id="QEU83747.1"/>
    </source>
</evidence>
<accession>A0ABX6A9E7</accession>
<dbReference type="InterPro" id="IPR008979">
    <property type="entry name" value="Galactose-bd-like_sf"/>
</dbReference>
<dbReference type="RefSeq" id="WP_016828011.1">
    <property type="nucleotide sequence ID" value="NZ_CP023700.1"/>
</dbReference>
<evidence type="ECO:0000313" key="4">
    <source>
        <dbReference type="Proteomes" id="UP000327143"/>
    </source>
</evidence>
<feature type="domain" description="Xaa-Pro dipeptidyl-peptidase C-terminal" evidence="2">
    <location>
        <begin position="205"/>
        <end position="445"/>
    </location>
</feature>
<keyword evidence="1 3" id="KW-0378">Hydrolase</keyword>
<organism evidence="3 4">
    <name type="scientific">Streptomyces viridosporus T7A</name>
    <dbReference type="NCBI Taxonomy" id="665577"/>
    <lineage>
        <taxon>Bacteria</taxon>
        <taxon>Bacillati</taxon>
        <taxon>Actinomycetota</taxon>
        <taxon>Actinomycetes</taxon>
        <taxon>Kitasatosporales</taxon>
        <taxon>Streptomycetaceae</taxon>
        <taxon>Streptomyces</taxon>
    </lineage>
</organism>
<dbReference type="InterPro" id="IPR005674">
    <property type="entry name" value="CocE/Ser_esterase"/>
</dbReference>
<dbReference type="Gene3D" id="2.60.120.260">
    <property type="entry name" value="Galactose-binding domain-like"/>
    <property type="match status" value="1"/>
</dbReference>
<dbReference type="InterPro" id="IPR013736">
    <property type="entry name" value="Xaa-Pro_dipept_C"/>
</dbReference>
<proteinExistence type="predicted"/>
<dbReference type="SMART" id="SM00939">
    <property type="entry name" value="PepX_C"/>
    <property type="match status" value="1"/>
</dbReference>
<gene>
    <name evidence="3" type="ORF">CP969_02785</name>
</gene>
<reference evidence="3 4" key="1">
    <citation type="submission" date="2017-09" db="EMBL/GenBank/DDBJ databases">
        <authorList>
            <person name="Lee N."/>
            <person name="Cho B.-K."/>
        </authorList>
    </citation>
    <scope>NUCLEOTIDE SEQUENCE [LARGE SCALE GENOMIC DNA]</scope>
    <source>
        <strain evidence="3 4">ATCC 39115</strain>
    </source>
</reference>
<dbReference type="InterPro" id="IPR000383">
    <property type="entry name" value="Xaa-Pro-like_dom"/>
</dbReference>
<dbReference type="SUPFAM" id="SSF53474">
    <property type="entry name" value="alpha/beta-Hydrolases"/>
    <property type="match status" value="1"/>
</dbReference>
<dbReference type="EMBL" id="CP023700">
    <property type="protein sequence ID" value="QEU83747.1"/>
    <property type="molecule type" value="Genomic_DNA"/>
</dbReference>
<dbReference type="Proteomes" id="UP000327143">
    <property type="component" value="Chromosome"/>
</dbReference>
<name>A0ABX6A9E7_STRVD</name>